<dbReference type="OrthoDB" id="14196at2"/>
<feature type="chain" id="PRO_5014388786" evidence="2">
    <location>
        <begin position="27"/>
        <end position="353"/>
    </location>
</feature>
<dbReference type="AlphaFoldDB" id="A0A2K4ZBS1"/>
<dbReference type="PANTHER" id="PTHR47245">
    <property type="entry name" value="PEPTIDYLPROLYL ISOMERASE"/>
    <property type="match status" value="1"/>
</dbReference>
<dbReference type="Gene3D" id="3.10.50.40">
    <property type="match status" value="1"/>
</dbReference>
<protein>
    <submittedName>
        <fullName evidence="4">Foldase protein PrsA 3</fullName>
        <ecNumber evidence="4">5.2.1.8</ecNumber>
    </submittedName>
</protein>
<dbReference type="PROSITE" id="PS50198">
    <property type="entry name" value="PPIC_PPIASE_2"/>
    <property type="match status" value="1"/>
</dbReference>
<gene>
    <name evidence="4" type="primary">prsA3</name>
    <name evidence="4" type="ORF">AMURIS_00609</name>
</gene>
<dbReference type="Proteomes" id="UP000236311">
    <property type="component" value="Unassembled WGS sequence"/>
</dbReference>
<keyword evidence="5" id="KW-1185">Reference proteome</keyword>
<dbReference type="EC" id="5.2.1.8" evidence="4"/>
<keyword evidence="1 4" id="KW-0413">Isomerase</keyword>
<dbReference type="GO" id="GO:0003755">
    <property type="term" value="F:peptidyl-prolyl cis-trans isomerase activity"/>
    <property type="evidence" value="ECO:0007669"/>
    <property type="project" value="UniProtKB-KW"/>
</dbReference>
<proteinExistence type="predicted"/>
<sequence>MNRKFLNICEKCGCLLLVLMLLTACGEDGGAKVVFTTGLGKDEVFRIGDAVCTTPELMVYLTNTQNQYESVYGPEVWNVSLDGVTLEENVKETVLAKTAQIKTMYLLAGKREVELDETESRQVEQAAEEYFTSLSEREQELMGVNADTIEKLYREYALADKVYRYIIQDVNPEISDDEARTITVQQILFRTSTVDGAGNRVEYSDEMKRTVYDKAVEVCGEAKGGEADFVELASRYSEDASITLSFGKGETEADFEEAAFSLETGEISEVIETTDGYHIIKCISTFDREQTDLNKLAIVEERRREVFGQEYDAFVETLARQLNAKLWEELALLHDDQVTTADFFDIYAKYFPE</sequence>
<feature type="domain" description="PpiC" evidence="3">
    <location>
        <begin position="179"/>
        <end position="284"/>
    </location>
</feature>
<dbReference type="InterPro" id="IPR000297">
    <property type="entry name" value="PPIase_PpiC"/>
</dbReference>
<feature type="signal peptide" evidence="2">
    <location>
        <begin position="1"/>
        <end position="26"/>
    </location>
</feature>
<dbReference type="InterPro" id="IPR050245">
    <property type="entry name" value="PrsA_foldase"/>
</dbReference>
<organism evidence="4 5">
    <name type="scientific">Acetatifactor muris</name>
    <dbReference type="NCBI Taxonomy" id="879566"/>
    <lineage>
        <taxon>Bacteria</taxon>
        <taxon>Bacillati</taxon>
        <taxon>Bacillota</taxon>
        <taxon>Clostridia</taxon>
        <taxon>Lachnospirales</taxon>
        <taxon>Lachnospiraceae</taxon>
        <taxon>Acetatifactor</taxon>
    </lineage>
</organism>
<dbReference type="PANTHER" id="PTHR47245:SF2">
    <property type="entry name" value="PEPTIDYL-PROLYL CIS-TRANS ISOMERASE HP_0175-RELATED"/>
    <property type="match status" value="1"/>
</dbReference>
<evidence type="ECO:0000256" key="2">
    <source>
        <dbReference type="SAM" id="SignalP"/>
    </source>
</evidence>
<dbReference type="InterPro" id="IPR046357">
    <property type="entry name" value="PPIase_dom_sf"/>
</dbReference>
<evidence type="ECO:0000256" key="1">
    <source>
        <dbReference type="PROSITE-ProRule" id="PRU00278"/>
    </source>
</evidence>
<evidence type="ECO:0000259" key="3">
    <source>
        <dbReference type="PROSITE" id="PS50198"/>
    </source>
</evidence>
<keyword evidence="2" id="KW-0732">Signal</keyword>
<evidence type="ECO:0000313" key="4">
    <source>
        <dbReference type="EMBL" id="SOY27904.1"/>
    </source>
</evidence>
<dbReference type="EMBL" id="OFSM01000003">
    <property type="protein sequence ID" value="SOY27904.1"/>
    <property type="molecule type" value="Genomic_DNA"/>
</dbReference>
<accession>A0A2K4ZBS1</accession>
<reference evidence="4 5" key="1">
    <citation type="submission" date="2018-01" db="EMBL/GenBank/DDBJ databases">
        <authorList>
            <person name="Gaut B.S."/>
            <person name="Morton B.R."/>
            <person name="Clegg M.T."/>
            <person name="Duvall M.R."/>
        </authorList>
    </citation>
    <scope>NUCLEOTIDE SEQUENCE [LARGE SCALE GENOMIC DNA]</scope>
    <source>
        <strain evidence="4">GP69</strain>
    </source>
</reference>
<dbReference type="PROSITE" id="PS51257">
    <property type="entry name" value="PROKAR_LIPOPROTEIN"/>
    <property type="match status" value="1"/>
</dbReference>
<evidence type="ECO:0000313" key="5">
    <source>
        <dbReference type="Proteomes" id="UP000236311"/>
    </source>
</evidence>
<dbReference type="SUPFAM" id="SSF54534">
    <property type="entry name" value="FKBP-like"/>
    <property type="match status" value="1"/>
</dbReference>
<keyword evidence="1" id="KW-0697">Rotamase</keyword>
<dbReference type="RefSeq" id="WP_103238224.1">
    <property type="nucleotide sequence ID" value="NZ_CANRXC010000063.1"/>
</dbReference>
<name>A0A2K4ZBS1_9FIRM</name>
<dbReference type="Pfam" id="PF00639">
    <property type="entry name" value="Rotamase"/>
    <property type="match status" value="1"/>
</dbReference>